<evidence type="ECO:0000313" key="2">
    <source>
        <dbReference type="Proteomes" id="UP000246744"/>
    </source>
</evidence>
<evidence type="ECO:0000313" key="1">
    <source>
        <dbReference type="EMBL" id="PWW09203.1"/>
    </source>
</evidence>
<gene>
    <name evidence="1" type="ORF">DES37_106327</name>
</gene>
<protein>
    <submittedName>
        <fullName evidence="1">Uncharacterized protein DUF1493</fullName>
    </submittedName>
</protein>
<reference evidence="1 2" key="1">
    <citation type="submission" date="2018-05" db="EMBL/GenBank/DDBJ databases">
        <title>Genomic Encyclopedia of Type Strains, Phase IV (KMG-IV): sequencing the most valuable type-strain genomes for metagenomic binning, comparative biology and taxonomic classification.</title>
        <authorList>
            <person name="Goeker M."/>
        </authorList>
    </citation>
    <scope>NUCLEOTIDE SEQUENCE [LARGE SCALE GENOMIC DNA]</scope>
    <source>
        <strain evidence="1 2">DSM 19579</strain>
    </source>
</reference>
<organism evidence="1 2">
    <name type="scientific">Mangrovibacter plantisponsor</name>
    <dbReference type="NCBI Taxonomy" id="451513"/>
    <lineage>
        <taxon>Bacteria</taxon>
        <taxon>Pseudomonadati</taxon>
        <taxon>Pseudomonadota</taxon>
        <taxon>Gammaproteobacteria</taxon>
        <taxon>Enterobacterales</taxon>
        <taxon>Enterobacteriaceae</taxon>
        <taxon>Mangrovibacter</taxon>
    </lineage>
</organism>
<dbReference type="Pfam" id="PF07377">
    <property type="entry name" value="DUF1493"/>
    <property type="match status" value="1"/>
</dbReference>
<dbReference type="Proteomes" id="UP000246744">
    <property type="component" value="Unassembled WGS sequence"/>
</dbReference>
<dbReference type="AlphaFoldDB" id="A0A317Q2P2"/>
<proteinExistence type="predicted"/>
<dbReference type="EMBL" id="QGTS01000006">
    <property type="protein sequence ID" value="PWW09203.1"/>
    <property type="molecule type" value="Genomic_DNA"/>
</dbReference>
<comment type="caution">
    <text evidence="1">The sequence shown here is derived from an EMBL/GenBank/DDBJ whole genome shotgun (WGS) entry which is preliminary data.</text>
</comment>
<dbReference type="OrthoDB" id="6476622at2"/>
<sequence length="108" mass="12965">MVTEQEVLEFFREQLPVLGTFTGKLIPLQLDDILQEYSEADDLVFCMNKYSDKFNVDLSMMTYNVYYPWFKTWFFRKWFTSKPVEQISKPLTVRMFAESAKAGKWLYD</sequence>
<keyword evidence="2" id="KW-1185">Reference proteome</keyword>
<accession>A0A317Q2P2</accession>
<dbReference type="RefSeq" id="WP_110025929.1">
    <property type="nucleotide sequence ID" value="NZ_QGTS01000006.1"/>
</dbReference>
<name>A0A317Q2P2_9ENTR</name>
<dbReference type="InterPro" id="IPR010862">
    <property type="entry name" value="DUF1493"/>
</dbReference>